<evidence type="ECO:0000313" key="2">
    <source>
        <dbReference type="Proteomes" id="UP000322726"/>
    </source>
</evidence>
<dbReference type="Proteomes" id="UP000322726">
    <property type="component" value="Chromosome"/>
</dbReference>
<dbReference type="RefSeq" id="WP_170170129.1">
    <property type="nucleotide sequence ID" value="NZ_CP035928.1"/>
</dbReference>
<proteinExistence type="predicted"/>
<gene>
    <name evidence="1" type="ORF">APAC_1262</name>
</gene>
<name>A0A5C2H5Z2_9BACT</name>
<reference evidence="1" key="2">
    <citation type="submission" date="2019-09" db="EMBL/GenBank/DDBJ databases">
        <title>Taxonomic note: a critical rebuttal of the proposed division of the genus Arcobacter into six genera, emended descriptions of Arcobacter anaerophilus and the genus Arcobacter, and an assessment of genus-level boundaries for Epsilonproteobacteria using in silico genomic comparator tools.</title>
        <authorList>
            <person name="On S.L.W."/>
            <person name="Miller W.G."/>
            <person name="Biggs P."/>
            <person name="Cornelius A."/>
            <person name="Vandamme P."/>
        </authorList>
    </citation>
    <scope>NUCLEOTIDE SEQUENCE [LARGE SCALE GENOMIC DNA]</scope>
    <source>
        <strain evidence="1">LMG 26638</strain>
    </source>
</reference>
<sequence>MMIRNNLENPIFLYILLILIVTVNTISSIHFLLIMLSGVLFNAFYICLKKRYLYSLFFVIITFLFVEINSGLKPFSLVLLSFFLYVFVIPQTERLVSFSRLNNYLHIVLFYIGVFITWELNFENSDGISLILLINMFIDLIFFGLFI</sequence>
<evidence type="ECO:0000313" key="1">
    <source>
        <dbReference type="EMBL" id="QEP34381.1"/>
    </source>
</evidence>
<organism evidence="1 2">
    <name type="scientific">Malaciobacter pacificus</name>
    <dbReference type="NCBI Taxonomy" id="1080223"/>
    <lineage>
        <taxon>Bacteria</taxon>
        <taxon>Pseudomonadati</taxon>
        <taxon>Campylobacterota</taxon>
        <taxon>Epsilonproteobacteria</taxon>
        <taxon>Campylobacterales</taxon>
        <taxon>Arcobacteraceae</taxon>
        <taxon>Malaciobacter</taxon>
    </lineage>
</organism>
<dbReference type="EMBL" id="CP035928">
    <property type="protein sequence ID" value="QEP34381.1"/>
    <property type="molecule type" value="Genomic_DNA"/>
</dbReference>
<reference evidence="1" key="1">
    <citation type="submission" date="2019-09" db="EMBL/GenBank/DDBJ databases">
        <title>Complete genome sequencing of four Arcobacter species reveals a diverse suite of mobile elements.</title>
        <authorList>
            <person name="Miller W.G."/>
            <person name="Yee E."/>
            <person name="Bono J.L."/>
        </authorList>
    </citation>
    <scope>NUCLEOTIDE SEQUENCE [LARGE SCALE GENOMIC DNA]</scope>
    <source>
        <strain evidence="1">LMG 26638</strain>
    </source>
</reference>
<dbReference type="AlphaFoldDB" id="A0A5C2H5Z2"/>
<accession>A0A5C2H5Z2</accession>
<keyword evidence="2" id="KW-1185">Reference proteome</keyword>
<dbReference type="KEGG" id="apai:APAC_1262"/>
<protein>
    <submittedName>
        <fullName evidence="1">Putative membrane protein</fullName>
    </submittedName>
</protein>